<sequence length="246" mass="25835">MSQQINLFNPIFLKKKRVFGAVPMLQALLVILLGALALGGYARARVGELEQRAAAGKLLLEQREARLAKVTAQFQPRLANPALAGQLANAELLLKSLRDAEAVLHNGRLGNTDGYAEYFRALARQNVGGLWLTGVSIVGAGHDIGVQGRAMQPTLIPNYIARLNAEKIMRGKTFASLRIERAMLEPAAPAPVAAPAAMPISAPLAKLAGVAAPAPADAAPAPPAATAKLAPFVEFSLQSSMPEAAK</sequence>
<protein>
    <recommendedName>
        <fullName evidence="3">MSHA biogenesis protein MshI</fullName>
    </recommendedName>
</protein>
<dbReference type="RefSeq" id="WP_093388750.1">
    <property type="nucleotide sequence ID" value="NZ_FOTW01000015.1"/>
</dbReference>
<proteinExistence type="predicted"/>
<dbReference type="OrthoDB" id="5405677at2"/>
<dbReference type="EMBL" id="FOTW01000015">
    <property type="protein sequence ID" value="SFM22622.1"/>
    <property type="molecule type" value="Genomic_DNA"/>
</dbReference>
<organism evidence="1 2">
    <name type="scientific">Rugamonas rubra</name>
    <dbReference type="NCBI Taxonomy" id="758825"/>
    <lineage>
        <taxon>Bacteria</taxon>
        <taxon>Pseudomonadati</taxon>
        <taxon>Pseudomonadota</taxon>
        <taxon>Betaproteobacteria</taxon>
        <taxon>Burkholderiales</taxon>
        <taxon>Oxalobacteraceae</taxon>
        <taxon>Telluria group</taxon>
        <taxon>Rugamonas</taxon>
    </lineage>
</organism>
<dbReference type="AlphaFoldDB" id="A0A1I4P4B1"/>
<accession>A0A1I4P4B1</accession>
<evidence type="ECO:0008006" key="3">
    <source>
        <dbReference type="Google" id="ProtNLM"/>
    </source>
</evidence>
<dbReference type="STRING" id="758825.SAMN02982985_03259"/>
<evidence type="ECO:0000313" key="1">
    <source>
        <dbReference type="EMBL" id="SFM22622.1"/>
    </source>
</evidence>
<gene>
    <name evidence="1" type="ORF">SAMN02982985_03259</name>
</gene>
<dbReference type="Proteomes" id="UP000199470">
    <property type="component" value="Unassembled WGS sequence"/>
</dbReference>
<keyword evidence="2" id="KW-1185">Reference proteome</keyword>
<name>A0A1I4P4B1_9BURK</name>
<reference evidence="1 2" key="1">
    <citation type="submission" date="2016-10" db="EMBL/GenBank/DDBJ databases">
        <authorList>
            <person name="de Groot N.N."/>
        </authorList>
    </citation>
    <scope>NUCLEOTIDE SEQUENCE [LARGE SCALE GENOMIC DNA]</scope>
    <source>
        <strain evidence="1 2">ATCC 43154</strain>
    </source>
</reference>
<evidence type="ECO:0000313" key="2">
    <source>
        <dbReference type="Proteomes" id="UP000199470"/>
    </source>
</evidence>